<comment type="similarity">
    <text evidence="1">Belongs to the HerA family.</text>
</comment>
<dbReference type="RefSeq" id="WP_200895184.1">
    <property type="nucleotide sequence ID" value="NZ_CP009513.1"/>
</dbReference>
<evidence type="ECO:0000313" key="6">
    <source>
        <dbReference type="EMBL" id="AKB67655.1"/>
    </source>
</evidence>
<organism evidence="6 7">
    <name type="scientific">Methanosarcina mazei LYC</name>
    <dbReference type="NCBI Taxonomy" id="1434114"/>
    <lineage>
        <taxon>Archaea</taxon>
        <taxon>Methanobacteriati</taxon>
        <taxon>Methanobacteriota</taxon>
        <taxon>Stenosarchaea group</taxon>
        <taxon>Methanomicrobia</taxon>
        <taxon>Methanosarcinales</taxon>
        <taxon>Methanosarcinaceae</taxon>
        <taxon>Methanosarcina</taxon>
    </lineage>
</organism>
<dbReference type="PANTHER" id="PTHR42957:SF1">
    <property type="entry name" value="HELICASE MJ1565-RELATED"/>
    <property type="match status" value="1"/>
</dbReference>
<protein>
    <recommendedName>
        <fullName evidence="5">Helicase HerA central domain-containing protein</fullName>
    </recommendedName>
</protein>
<dbReference type="GO" id="GO:0043139">
    <property type="term" value="F:5'-3' DNA helicase activity"/>
    <property type="evidence" value="ECO:0007669"/>
    <property type="project" value="UniProtKB-EC"/>
</dbReference>
<dbReference type="PATRIC" id="fig|1434114.4.peg.1386"/>
<dbReference type="Pfam" id="PF01935">
    <property type="entry name" value="DUF87"/>
    <property type="match status" value="1"/>
</dbReference>
<accession>A0A0E3RPI3</accession>
<evidence type="ECO:0000256" key="2">
    <source>
        <dbReference type="ARBA" id="ARBA00034617"/>
    </source>
</evidence>
<comment type="catalytic activity">
    <reaction evidence="3">
        <text>ATP + H2O = ADP + phosphate + H(+)</text>
        <dbReference type="Rhea" id="RHEA:13065"/>
        <dbReference type="ChEBI" id="CHEBI:15377"/>
        <dbReference type="ChEBI" id="CHEBI:15378"/>
        <dbReference type="ChEBI" id="CHEBI:30616"/>
        <dbReference type="ChEBI" id="CHEBI:43474"/>
        <dbReference type="ChEBI" id="CHEBI:456216"/>
        <dbReference type="EC" id="5.6.2.3"/>
    </reaction>
</comment>
<dbReference type="AlphaFoldDB" id="A0A0E3RPI3"/>
<evidence type="ECO:0000256" key="4">
    <source>
        <dbReference type="ARBA" id="ARBA00048988"/>
    </source>
</evidence>
<dbReference type="EMBL" id="CP009513">
    <property type="protein sequence ID" value="AKB67655.1"/>
    <property type="molecule type" value="Genomic_DNA"/>
</dbReference>
<evidence type="ECO:0000256" key="1">
    <source>
        <dbReference type="ARBA" id="ARBA00007816"/>
    </source>
</evidence>
<dbReference type="GeneID" id="24877310"/>
<evidence type="ECO:0000256" key="3">
    <source>
        <dbReference type="ARBA" id="ARBA00048954"/>
    </source>
</evidence>
<name>A0A0E3RPI3_METMZ</name>
<dbReference type="HOGENOM" id="CLU_412596_0_0_2"/>
<reference evidence="6 7" key="1">
    <citation type="submission" date="2014-07" db="EMBL/GenBank/DDBJ databases">
        <title>Methanogenic archaea and the global carbon cycle.</title>
        <authorList>
            <person name="Henriksen J.R."/>
            <person name="Luke J."/>
            <person name="Reinhart S."/>
            <person name="Benedict M.N."/>
            <person name="Youngblut N.D."/>
            <person name="Metcalf M.E."/>
            <person name="Whitaker R.J."/>
            <person name="Metcalf W.W."/>
        </authorList>
    </citation>
    <scope>NUCLEOTIDE SEQUENCE [LARGE SCALE GENOMIC DNA]</scope>
    <source>
        <strain evidence="6 7">LYC</strain>
    </source>
</reference>
<dbReference type="PANTHER" id="PTHR42957">
    <property type="entry name" value="HELICASE MJ1565-RELATED"/>
    <property type="match status" value="1"/>
</dbReference>
<dbReference type="InterPro" id="IPR002789">
    <property type="entry name" value="HerA_central"/>
</dbReference>
<gene>
    <name evidence="6" type="ORF">MSMAL_1112</name>
</gene>
<dbReference type="InterPro" id="IPR027417">
    <property type="entry name" value="P-loop_NTPase"/>
</dbReference>
<dbReference type="InterPro" id="IPR008571">
    <property type="entry name" value="HerA-like"/>
</dbReference>
<dbReference type="Proteomes" id="UP000033063">
    <property type="component" value="Chromosome"/>
</dbReference>
<comment type="catalytic activity">
    <reaction evidence="4">
        <text>ATP + H2O = ADP + phosphate + H(+)</text>
        <dbReference type="Rhea" id="RHEA:13065"/>
        <dbReference type="ChEBI" id="CHEBI:15377"/>
        <dbReference type="ChEBI" id="CHEBI:15378"/>
        <dbReference type="ChEBI" id="CHEBI:30616"/>
        <dbReference type="ChEBI" id="CHEBI:43474"/>
        <dbReference type="ChEBI" id="CHEBI:456216"/>
        <dbReference type="EC" id="5.6.2.4"/>
    </reaction>
</comment>
<proteinExistence type="inferred from homology"/>
<evidence type="ECO:0000259" key="5">
    <source>
        <dbReference type="Pfam" id="PF01935"/>
    </source>
</evidence>
<feature type="domain" description="Helicase HerA central" evidence="5">
    <location>
        <begin position="203"/>
        <end position="240"/>
    </location>
</feature>
<sequence>MSKANMDIEQAIKNIVSIDIFEEAKLKENFAGRPFYIDYEMLHMLVADSWKMKIKGLPHGSFLLAFYENEVSVHEALLLRVLKPVKLPTDVGVISSMVEYYKDNLKTSGKDNKLDDFTRYEFSFSGLECRILGTFYKDKNNSICFGADVENFYSANNYSVYKAREKVLELIVNFRDGHIIPGNGTDERIGFVRYSSSRRFQEDEKEVPVYVSPKDFLGKRTALFGMTRTGKSNTVKKIVQITQKIGNKAKYTHFSESDNDTESFVEDGVPKYPVGQIIFDINGEYANANMQDQGTAIFELYKGKVDRYSLMERNGEDFKIMKVNFYTDVLGGFELIKSSLRDDTSDYVNSFKMVDLIPPENEHDYSDKIRYGRKKAAYLCCLFSAGLIPPTNYKVYFEGNDNLNKLVQEDGKINPKNGITLKEATSWFTTIWEQSNSEFFEDYKKKKGHDWIDEDLKALLIFLTKKKNPTGRQNISGYLKLRKMKDLHTATNEKPFEEEIIEALAQGKIIIIDLSQGDPEIQKLYSERICSKIFNHSMGNFTRNKPNNFVQFYFEEAHNLFPKKEDKDMSDIYNRIAKEGAKLNLGLIYATQEVSSISSNILKNTQNWFIAHLNNEDEIKEIKKYYDFKDFTENLILFNATSDKGFIRMKTYSNSFVVPVHIDRFLADEIDLEELR</sequence>
<comment type="catalytic activity">
    <reaction evidence="2">
        <text>Couples ATP hydrolysis with the unwinding of duplex DNA by translocating in the 3'-5' direction.</text>
        <dbReference type="EC" id="5.6.2.4"/>
    </reaction>
</comment>
<dbReference type="SUPFAM" id="SSF52540">
    <property type="entry name" value="P-loop containing nucleoside triphosphate hydrolases"/>
    <property type="match status" value="1"/>
</dbReference>
<dbReference type="Gene3D" id="3.40.50.300">
    <property type="entry name" value="P-loop containing nucleotide triphosphate hydrolases"/>
    <property type="match status" value="2"/>
</dbReference>
<dbReference type="GO" id="GO:0043138">
    <property type="term" value="F:3'-5' DNA helicase activity"/>
    <property type="evidence" value="ECO:0007669"/>
    <property type="project" value="UniProtKB-EC"/>
</dbReference>
<evidence type="ECO:0000313" key="7">
    <source>
        <dbReference type="Proteomes" id="UP000033063"/>
    </source>
</evidence>